<proteinExistence type="predicted"/>
<dbReference type="GeneID" id="20197959"/>
<dbReference type="KEGG" id="hro:HELRODRAFT_158623"/>
<dbReference type="AlphaFoldDB" id="T1EN09"/>
<dbReference type="EMBL" id="AMQM01000091">
    <property type="status" value="NOT_ANNOTATED_CDS"/>
    <property type="molecule type" value="Genomic_DNA"/>
</dbReference>
<evidence type="ECO:0000313" key="2">
    <source>
        <dbReference type="EnsemblMetazoa" id="HelroP158623"/>
    </source>
</evidence>
<dbReference type="Proteomes" id="UP000015101">
    <property type="component" value="Unassembled WGS sequence"/>
</dbReference>
<dbReference type="HOGENOM" id="CLU_1225965_0_0_1"/>
<name>T1EN09_HELRO</name>
<organism evidence="2 3">
    <name type="scientific">Helobdella robusta</name>
    <name type="common">Californian leech</name>
    <dbReference type="NCBI Taxonomy" id="6412"/>
    <lineage>
        <taxon>Eukaryota</taxon>
        <taxon>Metazoa</taxon>
        <taxon>Spiralia</taxon>
        <taxon>Lophotrochozoa</taxon>
        <taxon>Annelida</taxon>
        <taxon>Clitellata</taxon>
        <taxon>Hirudinea</taxon>
        <taxon>Rhynchobdellida</taxon>
        <taxon>Glossiphoniidae</taxon>
        <taxon>Helobdella</taxon>
    </lineage>
</organism>
<evidence type="ECO:0000313" key="1">
    <source>
        <dbReference type="EMBL" id="ESO12159.1"/>
    </source>
</evidence>
<keyword evidence="3" id="KW-1185">Reference proteome</keyword>
<gene>
    <name evidence="2" type="primary">20197959</name>
    <name evidence="1" type="ORF">HELRODRAFT_158623</name>
</gene>
<evidence type="ECO:0000313" key="3">
    <source>
        <dbReference type="Proteomes" id="UP000015101"/>
    </source>
</evidence>
<dbReference type="RefSeq" id="XP_009008879.1">
    <property type="nucleotide sequence ID" value="XM_009010631.1"/>
</dbReference>
<dbReference type="EnsemblMetazoa" id="HelroT158623">
    <property type="protein sequence ID" value="HelroP158623"/>
    <property type="gene ID" value="HelroG158623"/>
</dbReference>
<dbReference type="EMBL" id="KB095811">
    <property type="protein sequence ID" value="ESO12159.1"/>
    <property type="molecule type" value="Genomic_DNA"/>
</dbReference>
<dbReference type="InParanoid" id="T1EN09"/>
<reference evidence="1 3" key="2">
    <citation type="journal article" date="2013" name="Nature">
        <title>Insights into bilaterian evolution from three spiralian genomes.</title>
        <authorList>
            <person name="Simakov O."/>
            <person name="Marletaz F."/>
            <person name="Cho S.J."/>
            <person name="Edsinger-Gonzales E."/>
            <person name="Havlak P."/>
            <person name="Hellsten U."/>
            <person name="Kuo D.H."/>
            <person name="Larsson T."/>
            <person name="Lv J."/>
            <person name="Arendt D."/>
            <person name="Savage R."/>
            <person name="Osoegawa K."/>
            <person name="de Jong P."/>
            <person name="Grimwood J."/>
            <person name="Chapman J.A."/>
            <person name="Shapiro H."/>
            <person name="Aerts A."/>
            <person name="Otillar R.P."/>
            <person name="Terry A.Y."/>
            <person name="Boore J.L."/>
            <person name="Grigoriev I.V."/>
            <person name="Lindberg D.R."/>
            <person name="Seaver E.C."/>
            <person name="Weisblat D.A."/>
            <person name="Putnam N.H."/>
            <person name="Rokhsar D.S."/>
        </authorList>
    </citation>
    <scope>NUCLEOTIDE SEQUENCE</scope>
</reference>
<reference evidence="3" key="1">
    <citation type="submission" date="2012-12" db="EMBL/GenBank/DDBJ databases">
        <authorList>
            <person name="Hellsten U."/>
            <person name="Grimwood J."/>
            <person name="Chapman J.A."/>
            <person name="Shapiro H."/>
            <person name="Aerts A."/>
            <person name="Otillar R.P."/>
            <person name="Terry A.Y."/>
            <person name="Boore J.L."/>
            <person name="Simakov O."/>
            <person name="Marletaz F."/>
            <person name="Cho S.-J."/>
            <person name="Edsinger-Gonzales E."/>
            <person name="Havlak P."/>
            <person name="Kuo D.-H."/>
            <person name="Larsson T."/>
            <person name="Lv J."/>
            <person name="Arendt D."/>
            <person name="Savage R."/>
            <person name="Osoegawa K."/>
            <person name="de Jong P."/>
            <person name="Lindberg D.R."/>
            <person name="Seaver E.C."/>
            <person name="Weisblat D.A."/>
            <person name="Putnam N.H."/>
            <person name="Grigoriev I.V."/>
            <person name="Rokhsar D.S."/>
        </authorList>
    </citation>
    <scope>NUCLEOTIDE SEQUENCE</scope>
</reference>
<accession>T1EN09</accession>
<protein>
    <submittedName>
        <fullName evidence="1 2">Uncharacterized protein</fullName>
    </submittedName>
</protein>
<reference evidence="2" key="3">
    <citation type="submission" date="2015-06" db="UniProtKB">
        <authorList>
            <consortium name="EnsemblMetazoa"/>
        </authorList>
    </citation>
    <scope>IDENTIFICATION</scope>
</reference>
<dbReference type="CTD" id="20197959"/>
<sequence length="226" mass="24895">MRRFQRQTSKFEHVFRFCILKILFIVIIELQQTLATELAQSVEMPCLARLLRDGMVAAAFLSTASSVDTLVAAVVLAATAIVDTVGSMSVISAVAIVHATGRSIPHTFAFFTRAVASLAGTRRSTISSTNIRVGTYGPGEKDVSLFLPGVRANLSERSQVFSQTFVLKNFQSFSSLHHSSNIGLHYINNPINFYLNTDSLGVYTTKIMHGFKLDHNIPYYENNTAL</sequence>